<organism evidence="2 3">
    <name type="scientific">Hydrococcus rivularis NIES-593</name>
    <dbReference type="NCBI Taxonomy" id="1921803"/>
    <lineage>
        <taxon>Bacteria</taxon>
        <taxon>Bacillati</taxon>
        <taxon>Cyanobacteriota</taxon>
        <taxon>Cyanophyceae</taxon>
        <taxon>Pleurocapsales</taxon>
        <taxon>Hydrococcaceae</taxon>
        <taxon>Hydrococcus</taxon>
    </lineage>
</organism>
<comment type="caution">
    <text evidence="2">The sequence shown here is derived from an EMBL/GenBank/DDBJ whole genome shotgun (WGS) entry which is preliminary data.</text>
</comment>
<evidence type="ECO:0000256" key="1">
    <source>
        <dbReference type="SAM" id="Phobius"/>
    </source>
</evidence>
<evidence type="ECO:0000313" key="3">
    <source>
        <dbReference type="Proteomes" id="UP000186868"/>
    </source>
</evidence>
<protein>
    <submittedName>
        <fullName evidence="2">Uncharacterized protein</fullName>
    </submittedName>
</protein>
<dbReference type="AlphaFoldDB" id="A0A1U7HTH8"/>
<reference evidence="2 3" key="1">
    <citation type="submission" date="2016-11" db="EMBL/GenBank/DDBJ databases">
        <title>Draft Genome Sequences of Nine Cyanobacterial Strains from Diverse Habitats.</title>
        <authorList>
            <person name="Zhu T."/>
            <person name="Hou S."/>
            <person name="Lu X."/>
            <person name="Hess W.R."/>
        </authorList>
    </citation>
    <scope>NUCLEOTIDE SEQUENCE [LARGE SCALE GENOMIC DNA]</scope>
    <source>
        <strain evidence="2 3">NIES-593</strain>
    </source>
</reference>
<gene>
    <name evidence="2" type="ORF">NIES593_00770</name>
</gene>
<dbReference type="EMBL" id="MRCB01000001">
    <property type="protein sequence ID" value="OKH26903.1"/>
    <property type="molecule type" value="Genomic_DNA"/>
</dbReference>
<keyword evidence="1" id="KW-1133">Transmembrane helix</keyword>
<name>A0A1U7HTH8_9CYAN</name>
<dbReference type="STRING" id="1921803.NIES593_00770"/>
<evidence type="ECO:0000313" key="2">
    <source>
        <dbReference type="EMBL" id="OKH26903.1"/>
    </source>
</evidence>
<accession>A0A1U7HTH8</accession>
<keyword evidence="3" id="KW-1185">Reference proteome</keyword>
<keyword evidence="1" id="KW-0472">Membrane</keyword>
<proteinExistence type="predicted"/>
<feature type="transmembrane region" description="Helical" evidence="1">
    <location>
        <begin position="21"/>
        <end position="45"/>
    </location>
</feature>
<dbReference type="Proteomes" id="UP000186868">
    <property type="component" value="Unassembled WGS sequence"/>
</dbReference>
<sequence>MTFVKQQLQLPRKKFFSRLGAWWDKGIALLALANLILVLFDLTYIPLRDFWLQGRVQLFLKIGPFEREFPDPPLRILPFRVSDWYDWVKGIEPHRDTEQYLQLVEELNQKINRVALPTLNSPRQNPNRVEAETVDRILKELRDRSAEMVDTNPFLIANKTGTLERIKNQIRERVFGTKNVSSKEAFYRFWSREYLREKGFRQELNFFDREIKPLIESNYYRPVGENGEPVDNFGLLDFPFFLVFLFDFLLRTFLIGRRHTGVSWFDAMLWRWYDVFLLIPLFRWLRVIPVTIRLNQAKLIDLHAIQKQARQGFVANIAEDITEVVVVQIIDQLQSTIRQGEIANLVSRRNVRKYIDLNQVNETTEIIKLAMNTIVYQVLPKIRPDLEALLQYNIKKAIAQSPAYESIRLLPGLERLQTNLTEQLTKQIYQGFWKAMTLLLKEDPAFDKLLERSIANFSQIVRSEFQTEDSLEKIETLLIDLLEEIKINYIQRLSQEDIEKILEQTRAIRQVTQTSK</sequence>
<keyword evidence="1" id="KW-0812">Transmembrane</keyword>